<dbReference type="RefSeq" id="WP_065679751.1">
    <property type="nucleotide sequence ID" value="NZ_AP025460.1"/>
</dbReference>
<comment type="catalytic activity">
    <reaction evidence="3">
        <text>2 GTP = 3',3'-c-di-GMP + 2 diphosphate</text>
        <dbReference type="Rhea" id="RHEA:24898"/>
        <dbReference type="ChEBI" id="CHEBI:33019"/>
        <dbReference type="ChEBI" id="CHEBI:37565"/>
        <dbReference type="ChEBI" id="CHEBI:58805"/>
        <dbReference type="EC" id="2.7.7.65"/>
    </reaction>
</comment>
<evidence type="ECO:0000313" key="5">
    <source>
        <dbReference type="EMBL" id="SBS66485.1"/>
    </source>
</evidence>
<dbReference type="SUPFAM" id="SSF55073">
    <property type="entry name" value="Nucleotide cyclase"/>
    <property type="match status" value="1"/>
</dbReference>
<evidence type="ECO:0000256" key="3">
    <source>
        <dbReference type="ARBA" id="ARBA00034247"/>
    </source>
</evidence>
<evidence type="ECO:0000313" key="6">
    <source>
        <dbReference type="Proteomes" id="UP000092876"/>
    </source>
</evidence>
<dbReference type="Gene3D" id="3.30.70.270">
    <property type="match status" value="1"/>
</dbReference>
<dbReference type="Proteomes" id="UP000092876">
    <property type="component" value="Unassembled WGS sequence"/>
</dbReference>
<protein>
    <recommendedName>
        <fullName evidence="2">diguanylate cyclase</fullName>
        <ecNumber evidence="2">2.7.7.65</ecNumber>
    </recommendedName>
</protein>
<dbReference type="PANTHER" id="PTHR45138">
    <property type="entry name" value="REGULATORY COMPONENTS OF SENSORY TRANSDUCTION SYSTEM"/>
    <property type="match status" value="1"/>
</dbReference>
<evidence type="ECO:0000256" key="1">
    <source>
        <dbReference type="ARBA" id="ARBA00001946"/>
    </source>
</evidence>
<accession>A0A1C3IYH2</accession>
<dbReference type="AlphaFoldDB" id="A0A1C3IYH2"/>
<dbReference type="GO" id="GO:0052621">
    <property type="term" value="F:diguanylate cyclase activity"/>
    <property type="evidence" value="ECO:0007669"/>
    <property type="project" value="UniProtKB-EC"/>
</dbReference>
<dbReference type="PANTHER" id="PTHR45138:SF9">
    <property type="entry name" value="DIGUANYLATE CYCLASE DGCM-RELATED"/>
    <property type="match status" value="1"/>
</dbReference>
<sequence>MLDMKREEWLSTLIRELPDRHLLLDTSGRIVENFDNPNHHTVSELLPLAVEKQLLEAAKQAYSSREIQYIQYSLAPCQQLQLSIEQLFAQGEESAESDDRYFESTLKPLYLSPEKQYVLWQERDITKAQQREAELIELAEIDELTGILNRRAFLLGLEKEFSQSPKQSLTCLMIDIDHFKEINDQVGHLSGDEVIVQVASLCQQSIDCDDYLGRLGGEEFGVILTHTSAIEAYYVAETIRKTIESTPCTVDGHIIYPTVSIGVAEYTPHLKTIKELLAQADRAMYSSKQTGRNQVTLYHNNLPTLKIDAQLRAKILQAS</sequence>
<dbReference type="InterPro" id="IPR029787">
    <property type="entry name" value="Nucleotide_cyclase"/>
</dbReference>
<dbReference type="FunFam" id="3.30.70.270:FF:000001">
    <property type="entry name" value="Diguanylate cyclase domain protein"/>
    <property type="match status" value="1"/>
</dbReference>
<evidence type="ECO:0000256" key="2">
    <source>
        <dbReference type="ARBA" id="ARBA00012528"/>
    </source>
</evidence>
<dbReference type="GO" id="GO:0005886">
    <property type="term" value="C:plasma membrane"/>
    <property type="evidence" value="ECO:0007669"/>
    <property type="project" value="TreeGrafter"/>
</dbReference>
<name>A0A1C3IYH2_9VIBR</name>
<dbReference type="PROSITE" id="PS50887">
    <property type="entry name" value="GGDEF"/>
    <property type="match status" value="1"/>
</dbReference>
<dbReference type="EMBL" id="FLQP01000045">
    <property type="protein sequence ID" value="SBS66485.1"/>
    <property type="molecule type" value="Genomic_DNA"/>
</dbReference>
<proteinExistence type="predicted"/>
<evidence type="ECO:0000259" key="4">
    <source>
        <dbReference type="PROSITE" id="PS50887"/>
    </source>
</evidence>
<dbReference type="GeneID" id="94234301"/>
<reference evidence="6" key="1">
    <citation type="submission" date="2016-06" db="EMBL/GenBank/DDBJ databases">
        <authorList>
            <person name="Rodrigo-Torres Lidia"/>
            <person name="Arahal R.David."/>
        </authorList>
    </citation>
    <scope>NUCLEOTIDE SEQUENCE [LARGE SCALE GENOMIC DNA]</scope>
    <source>
        <strain evidence="6">CECT 7223</strain>
    </source>
</reference>
<dbReference type="Pfam" id="PF00990">
    <property type="entry name" value="GGDEF"/>
    <property type="match status" value="1"/>
</dbReference>
<dbReference type="EC" id="2.7.7.65" evidence="2"/>
<dbReference type="CDD" id="cd01949">
    <property type="entry name" value="GGDEF"/>
    <property type="match status" value="1"/>
</dbReference>
<dbReference type="InterPro" id="IPR050469">
    <property type="entry name" value="Diguanylate_Cyclase"/>
</dbReference>
<keyword evidence="5" id="KW-0548">Nucleotidyltransferase</keyword>
<dbReference type="InterPro" id="IPR000160">
    <property type="entry name" value="GGDEF_dom"/>
</dbReference>
<dbReference type="InterPro" id="IPR043128">
    <property type="entry name" value="Rev_trsase/Diguanyl_cyclase"/>
</dbReference>
<gene>
    <name evidence="5" type="primary">dosC</name>
    <name evidence="5" type="ORF">VAT7223_03229</name>
</gene>
<dbReference type="NCBIfam" id="TIGR00254">
    <property type="entry name" value="GGDEF"/>
    <property type="match status" value="1"/>
</dbReference>
<keyword evidence="5" id="KW-0808">Transferase</keyword>
<feature type="domain" description="GGDEF" evidence="4">
    <location>
        <begin position="167"/>
        <end position="300"/>
    </location>
</feature>
<dbReference type="GO" id="GO:0043709">
    <property type="term" value="P:cell adhesion involved in single-species biofilm formation"/>
    <property type="evidence" value="ECO:0007669"/>
    <property type="project" value="TreeGrafter"/>
</dbReference>
<comment type="cofactor">
    <cofactor evidence="1">
        <name>Mg(2+)</name>
        <dbReference type="ChEBI" id="CHEBI:18420"/>
    </cofactor>
</comment>
<dbReference type="SMART" id="SM00267">
    <property type="entry name" value="GGDEF"/>
    <property type="match status" value="1"/>
</dbReference>
<organism evidence="5 6">
    <name type="scientific">Vibrio atlanticus</name>
    <dbReference type="NCBI Taxonomy" id="693153"/>
    <lineage>
        <taxon>Bacteria</taxon>
        <taxon>Pseudomonadati</taxon>
        <taxon>Pseudomonadota</taxon>
        <taxon>Gammaproteobacteria</taxon>
        <taxon>Vibrionales</taxon>
        <taxon>Vibrionaceae</taxon>
        <taxon>Vibrio</taxon>
    </lineage>
</organism>
<dbReference type="GO" id="GO:1902201">
    <property type="term" value="P:negative regulation of bacterial-type flagellum-dependent cell motility"/>
    <property type="evidence" value="ECO:0007669"/>
    <property type="project" value="TreeGrafter"/>
</dbReference>